<proteinExistence type="predicted"/>
<protein>
    <submittedName>
        <fullName evidence="1">Uncharacterized protein</fullName>
    </submittedName>
</protein>
<reference evidence="1" key="1">
    <citation type="submission" date="2014-09" db="EMBL/GenBank/DDBJ databases">
        <authorList>
            <person name="Magalhaes I.L.F."/>
            <person name="Oliveira U."/>
            <person name="Santos F.R."/>
            <person name="Vidigal T.H.D.A."/>
            <person name="Brescovit A.D."/>
            <person name="Santos A.J."/>
        </authorList>
    </citation>
    <scope>NUCLEOTIDE SEQUENCE</scope>
    <source>
        <tissue evidence="1">Shoot tissue taken approximately 20 cm above the soil surface</tissue>
    </source>
</reference>
<dbReference type="AlphaFoldDB" id="A0A0A9EAQ8"/>
<name>A0A0A9EAQ8_ARUDO</name>
<dbReference type="EMBL" id="GBRH01204818">
    <property type="protein sequence ID" value="JAD93077.1"/>
    <property type="molecule type" value="Transcribed_RNA"/>
</dbReference>
<sequence>MPSTHYKVTAYYLASWPDIVIVLLENEIWSHYQFKSLTLQSIQVMICSHLDRTEACYGGHLVSFSILAHNNAQLRIVGTSKKEL</sequence>
<accession>A0A0A9EAQ8</accession>
<organism evidence="1">
    <name type="scientific">Arundo donax</name>
    <name type="common">Giant reed</name>
    <name type="synonym">Donax arundinaceus</name>
    <dbReference type="NCBI Taxonomy" id="35708"/>
    <lineage>
        <taxon>Eukaryota</taxon>
        <taxon>Viridiplantae</taxon>
        <taxon>Streptophyta</taxon>
        <taxon>Embryophyta</taxon>
        <taxon>Tracheophyta</taxon>
        <taxon>Spermatophyta</taxon>
        <taxon>Magnoliopsida</taxon>
        <taxon>Liliopsida</taxon>
        <taxon>Poales</taxon>
        <taxon>Poaceae</taxon>
        <taxon>PACMAD clade</taxon>
        <taxon>Arundinoideae</taxon>
        <taxon>Arundineae</taxon>
        <taxon>Arundo</taxon>
    </lineage>
</organism>
<evidence type="ECO:0000313" key="1">
    <source>
        <dbReference type="EMBL" id="JAD93077.1"/>
    </source>
</evidence>
<reference evidence="1" key="2">
    <citation type="journal article" date="2015" name="Data Brief">
        <title>Shoot transcriptome of the giant reed, Arundo donax.</title>
        <authorList>
            <person name="Barrero R.A."/>
            <person name="Guerrero F.D."/>
            <person name="Moolhuijzen P."/>
            <person name="Goolsby J.A."/>
            <person name="Tidwell J."/>
            <person name="Bellgard S.E."/>
            <person name="Bellgard M.I."/>
        </authorList>
    </citation>
    <scope>NUCLEOTIDE SEQUENCE</scope>
    <source>
        <tissue evidence="1">Shoot tissue taken approximately 20 cm above the soil surface</tissue>
    </source>
</reference>